<evidence type="ECO:0000256" key="1">
    <source>
        <dbReference type="ARBA" id="ARBA00004141"/>
    </source>
</evidence>
<organism evidence="8 9">
    <name type="scientific">Sphingomonas carotinifaciens</name>
    <dbReference type="NCBI Taxonomy" id="1166323"/>
    <lineage>
        <taxon>Bacteria</taxon>
        <taxon>Pseudomonadati</taxon>
        <taxon>Pseudomonadota</taxon>
        <taxon>Alphaproteobacteria</taxon>
        <taxon>Sphingomonadales</taxon>
        <taxon>Sphingomonadaceae</taxon>
        <taxon>Sphingomonas</taxon>
    </lineage>
</organism>
<feature type="transmembrane region" description="Helical" evidence="6">
    <location>
        <begin position="142"/>
        <end position="161"/>
    </location>
</feature>
<dbReference type="Proteomes" id="UP000323502">
    <property type="component" value="Unassembled WGS sequence"/>
</dbReference>
<dbReference type="GO" id="GO:0016020">
    <property type="term" value="C:membrane"/>
    <property type="evidence" value="ECO:0007669"/>
    <property type="project" value="UniProtKB-SubCell"/>
</dbReference>
<keyword evidence="3 6" id="KW-0812">Transmembrane</keyword>
<accession>A0A1G7M812</accession>
<dbReference type="OrthoDB" id="7267156at2"/>
<evidence type="ECO:0000313" key="8">
    <source>
        <dbReference type="EMBL" id="SDF57825.1"/>
    </source>
</evidence>
<dbReference type="InterPro" id="IPR038330">
    <property type="entry name" value="TspO/MBR-related_sf"/>
</dbReference>
<dbReference type="PANTHER" id="PTHR10057:SF0">
    <property type="entry name" value="TRANSLOCATOR PROTEIN"/>
    <property type="match status" value="1"/>
</dbReference>
<evidence type="ECO:0000256" key="4">
    <source>
        <dbReference type="ARBA" id="ARBA00022989"/>
    </source>
</evidence>
<dbReference type="AlphaFoldDB" id="A0A1G7M812"/>
<keyword evidence="5 6" id="KW-0472">Membrane</keyword>
<feature type="transmembrane region" description="Helical" evidence="6">
    <location>
        <begin position="118"/>
        <end position="136"/>
    </location>
</feature>
<dbReference type="PANTHER" id="PTHR10057">
    <property type="entry name" value="PERIPHERAL-TYPE BENZODIAZEPINE RECEPTOR"/>
    <property type="match status" value="1"/>
</dbReference>
<dbReference type="FunFam" id="1.20.1260.100:FF:000001">
    <property type="entry name" value="translocator protein 2"/>
    <property type="match status" value="1"/>
</dbReference>
<evidence type="ECO:0000313" key="10">
    <source>
        <dbReference type="Proteomes" id="UP000436801"/>
    </source>
</evidence>
<evidence type="ECO:0000256" key="6">
    <source>
        <dbReference type="SAM" id="Phobius"/>
    </source>
</evidence>
<name>A0A1G7M812_9SPHN</name>
<reference evidence="8 9" key="1">
    <citation type="submission" date="2016-10" db="EMBL/GenBank/DDBJ databases">
        <authorList>
            <person name="Varghese N."/>
            <person name="Submissions S."/>
        </authorList>
    </citation>
    <scope>NUCLEOTIDE SEQUENCE [LARGE SCALE GENOMIC DNA]</scope>
    <source>
        <strain evidence="8 9">S7-754</strain>
    </source>
</reference>
<dbReference type="InterPro" id="IPR004307">
    <property type="entry name" value="TspO_MBR"/>
</dbReference>
<gene>
    <name evidence="7" type="ORF">GQR91_00345</name>
    <name evidence="8" type="ORF">SAMN05216557_104100</name>
</gene>
<dbReference type="RefSeq" id="WP_149682471.1">
    <property type="nucleotide sequence ID" value="NZ_FNBI01000004.1"/>
</dbReference>
<feature type="transmembrane region" description="Helical" evidence="6">
    <location>
        <begin position="12"/>
        <end position="29"/>
    </location>
</feature>
<comment type="similarity">
    <text evidence="2">Belongs to the TspO/BZRP family.</text>
</comment>
<evidence type="ECO:0000313" key="7">
    <source>
        <dbReference type="EMBL" id="MWC42114.1"/>
    </source>
</evidence>
<keyword evidence="9" id="KW-1185">Reference proteome</keyword>
<dbReference type="EMBL" id="FNBI01000004">
    <property type="protein sequence ID" value="SDF57825.1"/>
    <property type="molecule type" value="Genomic_DNA"/>
</dbReference>
<dbReference type="GO" id="GO:0033013">
    <property type="term" value="P:tetrapyrrole metabolic process"/>
    <property type="evidence" value="ECO:0007669"/>
    <property type="project" value="UniProtKB-ARBA"/>
</dbReference>
<keyword evidence="4 6" id="KW-1133">Transmembrane helix</keyword>
<dbReference type="Proteomes" id="UP000436801">
    <property type="component" value="Unassembled WGS sequence"/>
</dbReference>
<protein>
    <submittedName>
        <fullName evidence="7">Tryptophan-rich sensory protein</fullName>
    </submittedName>
    <submittedName>
        <fullName evidence="8">TspO and MBR related proteins</fullName>
    </submittedName>
</protein>
<sequence length="169" mass="17859">MSDQRRAGLSPLAAGGVAVGVLGLAALLGRRNAPDPSHPRIRRWYRRLDKPGFTPPDPVFGAVWPVLETLTAVGGYRLLRQPPSPARNTAVALWLGNSAMIGGWTELFFRKRMTGPSAVAAGAMAVTTAALAATAWRVDRPAAATAVPLAGWLGFATVLAGEIQRRNPD</sequence>
<dbReference type="Gene3D" id="1.20.1260.100">
    <property type="entry name" value="TspO/MBR protein"/>
    <property type="match status" value="1"/>
</dbReference>
<proteinExistence type="inferred from homology"/>
<evidence type="ECO:0000256" key="5">
    <source>
        <dbReference type="ARBA" id="ARBA00023136"/>
    </source>
</evidence>
<evidence type="ECO:0000313" key="9">
    <source>
        <dbReference type="Proteomes" id="UP000323502"/>
    </source>
</evidence>
<dbReference type="Pfam" id="PF03073">
    <property type="entry name" value="TspO_MBR"/>
    <property type="match status" value="1"/>
</dbReference>
<comment type="subcellular location">
    <subcellularLocation>
        <location evidence="1">Membrane</location>
        <topology evidence="1">Multi-pass membrane protein</topology>
    </subcellularLocation>
</comment>
<reference evidence="7 10" key="2">
    <citation type="submission" date="2019-12" db="EMBL/GenBank/DDBJ databases">
        <authorList>
            <person name="Zheng J."/>
        </authorList>
    </citation>
    <scope>NUCLEOTIDE SEQUENCE [LARGE SCALE GENOMIC DNA]</scope>
    <source>
        <strain evidence="7 10">DSM 27347</strain>
    </source>
</reference>
<dbReference type="EMBL" id="WSUT01000001">
    <property type="protein sequence ID" value="MWC42114.1"/>
    <property type="molecule type" value="Genomic_DNA"/>
</dbReference>
<evidence type="ECO:0000256" key="3">
    <source>
        <dbReference type="ARBA" id="ARBA00022692"/>
    </source>
</evidence>
<dbReference type="CDD" id="cd15904">
    <property type="entry name" value="TSPO_MBR"/>
    <property type="match status" value="1"/>
</dbReference>
<evidence type="ECO:0000256" key="2">
    <source>
        <dbReference type="ARBA" id="ARBA00007524"/>
    </source>
</evidence>